<keyword evidence="2" id="KW-1185">Reference proteome</keyword>
<dbReference type="EMBL" id="FMXB01000015">
    <property type="protein sequence ID" value="SDA63464.1"/>
    <property type="molecule type" value="Genomic_DNA"/>
</dbReference>
<sequence>MKDEKNKSNWPEKYDTEDTIYNECVISIEEFPEYITNYKDIEHWGHTKVVSKAFQNLRMDSVYERKDGSLVNIEHHSTLNKEKLARDLDYITTLHRATLKDVEPFIMYTGKLPVKKTVYLNYRDAFTPNFFITKFQNGETNLNNLKYKLENDKKITPFDVLDLIWLPSFDTEINKENLVVELSEIYDELEISNSLSEVAQSCLILWASKYVKKQANIDIIEEKLHMSITQKRSMEEKIRNARIDGMLTRAEERGEENGEKRGIKIGEENGIKIGEKNGARKKEEEMIKILLKTHDAKKVAEMLECDIEKVQKIKNNTETPAE</sequence>
<accession>A0A1G5X044</accession>
<reference evidence="1 2" key="1">
    <citation type="submission" date="2016-10" db="EMBL/GenBank/DDBJ databases">
        <authorList>
            <person name="Varghese N."/>
            <person name="Submissions S."/>
        </authorList>
    </citation>
    <scope>NUCLEOTIDE SEQUENCE [LARGE SCALE GENOMIC DNA]</scope>
    <source>
        <strain evidence="1 2">DSM 16643</strain>
    </source>
</reference>
<proteinExistence type="predicted"/>
<name>A0A1G5X044_9EURY</name>
<dbReference type="RefSeq" id="WP_149732338.1">
    <property type="nucleotide sequence ID" value="NZ_FMXB01000015.1"/>
</dbReference>
<evidence type="ECO:0000313" key="1">
    <source>
        <dbReference type="EMBL" id="SDA63464.1"/>
    </source>
</evidence>
<protein>
    <recommendedName>
        <fullName evidence="3">Transposase</fullName>
    </recommendedName>
</protein>
<dbReference type="AlphaFoldDB" id="A0A1G5X044"/>
<gene>
    <name evidence="1" type="ORF">SAMN02910315_01818</name>
</gene>
<dbReference type="Proteomes" id="UP000323439">
    <property type="component" value="Unassembled WGS sequence"/>
</dbReference>
<evidence type="ECO:0008006" key="3">
    <source>
        <dbReference type="Google" id="ProtNLM"/>
    </source>
</evidence>
<organism evidence="1 2">
    <name type="scientific">Methanobrevibacter millerae</name>
    <dbReference type="NCBI Taxonomy" id="230361"/>
    <lineage>
        <taxon>Archaea</taxon>
        <taxon>Methanobacteriati</taxon>
        <taxon>Methanobacteriota</taxon>
        <taxon>Methanomada group</taxon>
        <taxon>Methanobacteria</taxon>
        <taxon>Methanobacteriales</taxon>
        <taxon>Methanobacteriaceae</taxon>
        <taxon>Methanobrevibacter</taxon>
    </lineage>
</organism>
<evidence type="ECO:0000313" key="2">
    <source>
        <dbReference type="Proteomes" id="UP000323439"/>
    </source>
</evidence>